<dbReference type="InterPro" id="IPR025870">
    <property type="entry name" value="Glyoxalase-like_dom"/>
</dbReference>
<protein>
    <submittedName>
        <fullName evidence="2">VOC family protein</fullName>
    </submittedName>
</protein>
<dbReference type="Pfam" id="PF13468">
    <property type="entry name" value="Glyoxalase_3"/>
    <property type="match status" value="1"/>
</dbReference>
<dbReference type="OrthoDB" id="9812467at2"/>
<dbReference type="InterPro" id="IPR037523">
    <property type="entry name" value="VOC_core"/>
</dbReference>
<dbReference type="RefSeq" id="WP_147851231.1">
    <property type="nucleotide sequence ID" value="NZ_VDUZ01000053.1"/>
</dbReference>
<feature type="domain" description="VOC" evidence="1">
    <location>
        <begin position="8"/>
        <end position="144"/>
    </location>
</feature>
<name>A0A5C8PB61_9HYPH</name>
<evidence type="ECO:0000313" key="3">
    <source>
        <dbReference type="Proteomes" id="UP000321638"/>
    </source>
</evidence>
<dbReference type="PANTHER" id="PTHR40265">
    <property type="entry name" value="BLL2707 PROTEIN"/>
    <property type="match status" value="1"/>
</dbReference>
<dbReference type="AlphaFoldDB" id="A0A5C8PB61"/>
<organism evidence="2 3">
    <name type="scientific">Vineibacter terrae</name>
    <dbReference type="NCBI Taxonomy" id="2586908"/>
    <lineage>
        <taxon>Bacteria</taxon>
        <taxon>Pseudomonadati</taxon>
        <taxon>Pseudomonadota</taxon>
        <taxon>Alphaproteobacteria</taxon>
        <taxon>Hyphomicrobiales</taxon>
        <taxon>Vineibacter</taxon>
    </lineage>
</organism>
<keyword evidence="3" id="KW-1185">Reference proteome</keyword>
<dbReference type="PROSITE" id="PS51819">
    <property type="entry name" value="VOC"/>
    <property type="match status" value="1"/>
</dbReference>
<gene>
    <name evidence="2" type="ORF">FHP25_32800</name>
</gene>
<reference evidence="2 3" key="1">
    <citation type="submission" date="2019-06" db="EMBL/GenBank/DDBJ databases">
        <title>New taxonomy in bacterial strain CC-CFT640, isolated from vineyard.</title>
        <authorList>
            <person name="Lin S.-Y."/>
            <person name="Tsai C.-F."/>
            <person name="Young C.-C."/>
        </authorList>
    </citation>
    <scope>NUCLEOTIDE SEQUENCE [LARGE SCALE GENOMIC DNA]</scope>
    <source>
        <strain evidence="2 3">CC-CFT640</strain>
    </source>
</reference>
<proteinExistence type="predicted"/>
<comment type="caution">
    <text evidence="2">The sequence shown here is derived from an EMBL/GenBank/DDBJ whole genome shotgun (WGS) entry which is preliminary data.</text>
</comment>
<dbReference type="Gene3D" id="3.10.180.10">
    <property type="entry name" value="2,3-Dihydroxybiphenyl 1,2-Dioxygenase, domain 1"/>
    <property type="match status" value="1"/>
</dbReference>
<accession>A0A5C8PB61</accession>
<evidence type="ECO:0000259" key="1">
    <source>
        <dbReference type="PROSITE" id="PS51819"/>
    </source>
</evidence>
<evidence type="ECO:0000313" key="2">
    <source>
        <dbReference type="EMBL" id="TXL70785.1"/>
    </source>
</evidence>
<dbReference type="PANTHER" id="PTHR40265:SF1">
    <property type="entry name" value="GLYOXALASE-LIKE DOMAIN-CONTAINING PROTEIN"/>
    <property type="match status" value="1"/>
</dbReference>
<dbReference type="SUPFAM" id="SSF54593">
    <property type="entry name" value="Glyoxalase/Bleomycin resistance protein/Dihydroxybiphenyl dioxygenase"/>
    <property type="match status" value="1"/>
</dbReference>
<dbReference type="Proteomes" id="UP000321638">
    <property type="component" value="Unassembled WGS sequence"/>
</dbReference>
<dbReference type="EMBL" id="VDUZ01000053">
    <property type="protein sequence ID" value="TXL70785.1"/>
    <property type="molecule type" value="Genomic_DNA"/>
</dbReference>
<sequence length="282" mass="30305">MTGQAVKGIDHAVVVVADIEAARAAYVRLGFEVQPRGFHTRLGTANHLMIFGDTYFELIGIVEPNPFNAERRAWLEKGGGLANVALRTDGADIAHAAWTAAGLQPDPVLDFGRAVEIGGKTKQAAFRTVRLGTNRAKLLGFFACEHRTPQFVYRPEWARHANGATGLAGATVIAGDAGTDEAYVRKVFGDAVVRRDRAELVIDNGSTPIRYMPRERFLALYPGVAPRRHDDHPALLSFHVPDVQRAEAVLRAGGLAPVATPDGRVLVPASDAAGVAIEFKKG</sequence>
<dbReference type="InterPro" id="IPR029068">
    <property type="entry name" value="Glyas_Bleomycin-R_OHBP_Dase"/>
</dbReference>